<keyword evidence="3" id="KW-1185">Reference proteome</keyword>
<evidence type="ECO:0000256" key="1">
    <source>
        <dbReference type="SAM" id="SignalP"/>
    </source>
</evidence>
<reference evidence="2" key="1">
    <citation type="submission" date="2022-07" db="EMBL/GenBank/DDBJ databases">
        <title>Taxonomy of Novel Oxalotrophic and Methylotrophic Bacteria.</title>
        <authorList>
            <person name="Sahin N."/>
            <person name="Tani A."/>
        </authorList>
    </citation>
    <scope>NUCLEOTIDE SEQUENCE</scope>
    <source>
        <strain evidence="2">Y10</strain>
    </source>
</reference>
<feature type="signal peptide" evidence="1">
    <location>
        <begin position="1"/>
        <end position="22"/>
    </location>
</feature>
<dbReference type="RefSeq" id="WP_281764161.1">
    <property type="nucleotide sequence ID" value="NZ_BRVO01000001.1"/>
</dbReference>
<protein>
    <recommendedName>
        <fullName evidence="4">DUF4878 domain-containing protein</fullName>
    </recommendedName>
</protein>
<proteinExistence type="predicted"/>
<gene>
    <name evidence="2" type="ORF">Y10_08940</name>
</gene>
<keyword evidence="1" id="KW-0732">Signal</keyword>
<dbReference type="Gene3D" id="3.10.450.50">
    <property type="match status" value="1"/>
</dbReference>
<evidence type="ECO:0000313" key="3">
    <source>
        <dbReference type="Proteomes" id="UP001143543"/>
    </source>
</evidence>
<accession>A0ABQ5MGI1</accession>
<organism evidence="2 3">
    <name type="scientific">Neptunitalea lumnitzerae</name>
    <dbReference type="NCBI Taxonomy" id="2965509"/>
    <lineage>
        <taxon>Bacteria</taxon>
        <taxon>Pseudomonadati</taxon>
        <taxon>Bacteroidota</taxon>
        <taxon>Flavobacteriia</taxon>
        <taxon>Flavobacteriales</taxon>
        <taxon>Flavobacteriaceae</taxon>
        <taxon>Neptunitalea</taxon>
    </lineage>
</organism>
<name>A0ABQ5MGI1_9FLAO</name>
<comment type="caution">
    <text evidence="2">The sequence shown here is derived from an EMBL/GenBank/DDBJ whole genome shotgun (WGS) entry which is preliminary data.</text>
</comment>
<evidence type="ECO:0008006" key="4">
    <source>
        <dbReference type="Google" id="ProtNLM"/>
    </source>
</evidence>
<sequence>MKLNLKHIACILLLAISIASCSSNKPDAVAVKFLTATNDENYAEAKKYCDEATVELLDMASSFAGLNEKEKEASEVIIVATDVKDDTAEVTYKTAPDAEEKMLKLKKIDGDWKVSLAKED</sequence>
<dbReference type="PROSITE" id="PS51257">
    <property type="entry name" value="PROKAR_LIPOPROTEIN"/>
    <property type="match status" value="1"/>
</dbReference>
<evidence type="ECO:0000313" key="2">
    <source>
        <dbReference type="EMBL" id="GLB48526.1"/>
    </source>
</evidence>
<dbReference type="EMBL" id="BRVO01000001">
    <property type="protein sequence ID" value="GLB48526.1"/>
    <property type="molecule type" value="Genomic_DNA"/>
</dbReference>
<dbReference type="Proteomes" id="UP001143543">
    <property type="component" value="Unassembled WGS sequence"/>
</dbReference>
<feature type="chain" id="PRO_5047362068" description="DUF4878 domain-containing protein" evidence="1">
    <location>
        <begin position="23"/>
        <end position="120"/>
    </location>
</feature>